<sequence length="76" mass="8728">MGHVPHPSAPMGTRSVYDAVLIEKPRWRDCRRGFFITLWYNFVLTMAAHFKQLSGMAARLKHLSDHDSTSQTLVEI</sequence>
<evidence type="ECO:0000313" key="1">
    <source>
        <dbReference type="EMBL" id="GIQ69275.1"/>
    </source>
</evidence>
<organism evidence="1 2">
    <name type="scientific">Xylanibacillus composti</name>
    <dbReference type="NCBI Taxonomy" id="1572762"/>
    <lineage>
        <taxon>Bacteria</taxon>
        <taxon>Bacillati</taxon>
        <taxon>Bacillota</taxon>
        <taxon>Bacilli</taxon>
        <taxon>Bacillales</taxon>
        <taxon>Paenibacillaceae</taxon>
        <taxon>Xylanibacillus</taxon>
    </lineage>
</organism>
<keyword evidence="2" id="KW-1185">Reference proteome</keyword>
<comment type="caution">
    <text evidence="1">The sequence shown here is derived from an EMBL/GenBank/DDBJ whole genome shotgun (WGS) entry which is preliminary data.</text>
</comment>
<evidence type="ECO:0000313" key="2">
    <source>
        <dbReference type="Proteomes" id="UP000677918"/>
    </source>
</evidence>
<proteinExistence type="predicted"/>
<dbReference type="Proteomes" id="UP000677918">
    <property type="component" value="Unassembled WGS sequence"/>
</dbReference>
<reference evidence="1" key="1">
    <citation type="submission" date="2021-04" db="EMBL/GenBank/DDBJ databases">
        <title>Draft genome sequence of Xylanibacillus composti strain K13.</title>
        <authorList>
            <person name="Uke A."/>
            <person name="Chhe C."/>
            <person name="Baramee S."/>
            <person name="Kosugi A."/>
        </authorList>
    </citation>
    <scope>NUCLEOTIDE SEQUENCE</scope>
    <source>
        <strain evidence="1">K13</strain>
    </source>
</reference>
<accession>A0A8J4M2M8</accession>
<protein>
    <submittedName>
        <fullName evidence="1">Uncharacterized protein</fullName>
    </submittedName>
</protein>
<dbReference type="EMBL" id="BOVK01000026">
    <property type="protein sequence ID" value="GIQ69275.1"/>
    <property type="molecule type" value="Genomic_DNA"/>
</dbReference>
<name>A0A8J4M2M8_9BACL</name>
<gene>
    <name evidence="1" type="ORF">XYCOK13_20990</name>
</gene>
<dbReference type="AlphaFoldDB" id="A0A8J4M2M8"/>